<dbReference type="GO" id="GO:0008395">
    <property type="term" value="F:steroid hydroxylase activity"/>
    <property type="evidence" value="ECO:0007669"/>
    <property type="project" value="TreeGrafter"/>
</dbReference>
<dbReference type="Gene3D" id="1.10.630.10">
    <property type="entry name" value="Cytochrome P450"/>
    <property type="match status" value="1"/>
</dbReference>
<dbReference type="AlphaFoldDB" id="A0AA40CDC8"/>
<evidence type="ECO:0000313" key="9">
    <source>
        <dbReference type="EMBL" id="KAK0634297.1"/>
    </source>
</evidence>
<protein>
    <submittedName>
        <fullName evidence="9">Cytochrome P450</fullName>
    </submittedName>
</protein>
<keyword evidence="6" id="KW-0560">Oxidoreductase</keyword>
<dbReference type="EMBL" id="JAULSR010000001">
    <property type="protein sequence ID" value="KAK0634297.1"/>
    <property type="molecule type" value="Genomic_DNA"/>
</dbReference>
<comment type="caution">
    <text evidence="9">The sequence shown here is derived from an EMBL/GenBank/DDBJ whole genome shotgun (WGS) entry which is preliminary data.</text>
</comment>
<dbReference type="CDD" id="cd11040">
    <property type="entry name" value="CYP7_CYP8-like"/>
    <property type="match status" value="1"/>
</dbReference>
<dbReference type="GO" id="GO:0020037">
    <property type="term" value="F:heme binding"/>
    <property type="evidence" value="ECO:0007669"/>
    <property type="project" value="InterPro"/>
</dbReference>
<dbReference type="PANTHER" id="PTHR24304">
    <property type="entry name" value="CYTOCHROME P450 FAMILY 7"/>
    <property type="match status" value="1"/>
</dbReference>
<organism evidence="9 10">
    <name type="scientific">Bombardia bombarda</name>
    <dbReference type="NCBI Taxonomy" id="252184"/>
    <lineage>
        <taxon>Eukaryota</taxon>
        <taxon>Fungi</taxon>
        <taxon>Dikarya</taxon>
        <taxon>Ascomycota</taxon>
        <taxon>Pezizomycotina</taxon>
        <taxon>Sordariomycetes</taxon>
        <taxon>Sordariomycetidae</taxon>
        <taxon>Sordariales</taxon>
        <taxon>Lasiosphaeriaceae</taxon>
        <taxon>Bombardia</taxon>
    </lineage>
</organism>
<dbReference type="InterPro" id="IPR036396">
    <property type="entry name" value="Cyt_P450_sf"/>
</dbReference>
<evidence type="ECO:0000256" key="1">
    <source>
        <dbReference type="ARBA" id="ARBA00001971"/>
    </source>
</evidence>
<evidence type="ECO:0000256" key="2">
    <source>
        <dbReference type="ARBA" id="ARBA00010617"/>
    </source>
</evidence>
<dbReference type="SUPFAM" id="SSF48264">
    <property type="entry name" value="Cytochrome P450"/>
    <property type="match status" value="1"/>
</dbReference>
<dbReference type="PRINTS" id="PR00465">
    <property type="entry name" value="EP450IV"/>
</dbReference>
<keyword evidence="5 7" id="KW-0408">Iron</keyword>
<accession>A0AA40CDC8</accession>
<feature type="signal peptide" evidence="8">
    <location>
        <begin position="1"/>
        <end position="16"/>
    </location>
</feature>
<dbReference type="Proteomes" id="UP001174934">
    <property type="component" value="Unassembled WGS sequence"/>
</dbReference>
<gene>
    <name evidence="9" type="ORF">B0T17DRAFT_482702</name>
</gene>
<proteinExistence type="inferred from homology"/>
<keyword evidence="4 7" id="KW-0479">Metal-binding</keyword>
<evidence type="ECO:0000256" key="3">
    <source>
        <dbReference type="ARBA" id="ARBA00022617"/>
    </source>
</evidence>
<feature type="chain" id="PRO_5041387198" evidence="8">
    <location>
        <begin position="17"/>
        <end position="531"/>
    </location>
</feature>
<keyword evidence="6" id="KW-0503">Monooxygenase</keyword>
<evidence type="ECO:0000313" key="10">
    <source>
        <dbReference type="Proteomes" id="UP001174934"/>
    </source>
</evidence>
<keyword evidence="10" id="KW-1185">Reference proteome</keyword>
<sequence>MVTVILLVSLLRPSKSKAPPTLKERIPFVSNTIQYLTDCGTFLDRVSETFKTTNTNIVKFYLAGTPAYIVAGTANVQRMLRTVDSLDGNFLNLLLMDKFWGMSHSEIDKFAQDHSGRGKTALPGTEGTPPEQRIWHSHDQLYVEFLSKHKYIDALADSFYRLFNERLDRQSKDEWQTVEVFRFLQTAMTESAIISLFGSQIVDLNPDIIEAYYAFDRIANKLAWGFPKFVQPKNVAARERLHDMSKRHIDSAWKNFDWDGPDADSVWEPHFGSRLSRETAKWFRERGFSSYAAAGHTLSTLFGLNGNTVPITTWALITITRDPVLLQAVREEAESTYVVDPATGVRRIDPQKLVSLPLLQSIYIEMMRMHVSFNITRRATQQVVIDGYVIPKGAIVQTCAQIAHFEEDVWGVEGHPASEFWAYRHVKVADVVDEKTGEVVGQKKQFAMKGRPSSFFPFGGGHVMCPGRHFAKQEIMLAIAIIVTKFDIEFVEWTELDGTRRERQAEDDRRYAGFVAISPDGDMRIRWKRRW</sequence>
<evidence type="ECO:0000256" key="5">
    <source>
        <dbReference type="ARBA" id="ARBA00023004"/>
    </source>
</evidence>
<dbReference type="Pfam" id="PF00067">
    <property type="entry name" value="p450"/>
    <property type="match status" value="1"/>
</dbReference>
<dbReference type="GO" id="GO:0005506">
    <property type="term" value="F:iron ion binding"/>
    <property type="evidence" value="ECO:0007669"/>
    <property type="project" value="InterPro"/>
</dbReference>
<dbReference type="InterPro" id="IPR002403">
    <property type="entry name" value="Cyt_P450_E_grp-IV"/>
</dbReference>
<dbReference type="InterPro" id="IPR001128">
    <property type="entry name" value="Cyt_P450"/>
</dbReference>
<reference evidence="9" key="1">
    <citation type="submission" date="2023-06" db="EMBL/GenBank/DDBJ databases">
        <title>Genome-scale phylogeny and comparative genomics of the fungal order Sordariales.</title>
        <authorList>
            <consortium name="Lawrence Berkeley National Laboratory"/>
            <person name="Hensen N."/>
            <person name="Bonometti L."/>
            <person name="Westerberg I."/>
            <person name="Brannstrom I.O."/>
            <person name="Guillou S."/>
            <person name="Cros-Aarteil S."/>
            <person name="Calhoun S."/>
            <person name="Haridas S."/>
            <person name="Kuo A."/>
            <person name="Mondo S."/>
            <person name="Pangilinan J."/>
            <person name="Riley R."/>
            <person name="LaButti K."/>
            <person name="Andreopoulos B."/>
            <person name="Lipzen A."/>
            <person name="Chen C."/>
            <person name="Yanf M."/>
            <person name="Daum C."/>
            <person name="Ng V."/>
            <person name="Clum A."/>
            <person name="Steindorff A."/>
            <person name="Ohm R."/>
            <person name="Martin F."/>
            <person name="Silar P."/>
            <person name="Natvig D."/>
            <person name="Lalanne C."/>
            <person name="Gautier V."/>
            <person name="Ament-velasquez S.L."/>
            <person name="Kruys A."/>
            <person name="Hutchinson M.I."/>
            <person name="Powell A.J."/>
            <person name="Barry K."/>
            <person name="Miller A.N."/>
            <person name="Grigoriev I.V."/>
            <person name="Debuchy R."/>
            <person name="Gladieux P."/>
            <person name="Thoren M.H."/>
            <person name="Johannesson H."/>
        </authorList>
    </citation>
    <scope>NUCLEOTIDE SEQUENCE</scope>
    <source>
        <strain evidence="9">SMH3391-2</strain>
    </source>
</reference>
<comment type="cofactor">
    <cofactor evidence="1 7">
        <name>heme</name>
        <dbReference type="ChEBI" id="CHEBI:30413"/>
    </cofactor>
</comment>
<keyword evidence="3 7" id="KW-0349">Heme</keyword>
<name>A0AA40CDC8_9PEZI</name>
<evidence type="ECO:0000256" key="7">
    <source>
        <dbReference type="PIRSR" id="PIRSR602403-1"/>
    </source>
</evidence>
<keyword evidence="8" id="KW-0732">Signal</keyword>
<feature type="binding site" description="axial binding residue" evidence="7">
    <location>
        <position position="465"/>
    </location>
    <ligand>
        <name>heme</name>
        <dbReference type="ChEBI" id="CHEBI:30413"/>
    </ligand>
    <ligandPart>
        <name>Fe</name>
        <dbReference type="ChEBI" id="CHEBI:18248"/>
    </ligandPart>
</feature>
<evidence type="ECO:0000256" key="8">
    <source>
        <dbReference type="SAM" id="SignalP"/>
    </source>
</evidence>
<evidence type="ECO:0000256" key="4">
    <source>
        <dbReference type="ARBA" id="ARBA00022723"/>
    </source>
</evidence>
<dbReference type="GO" id="GO:0016705">
    <property type="term" value="F:oxidoreductase activity, acting on paired donors, with incorporation or reduction of molecular oxygen"/>
    <property type="evidence" value="ECO:0007669"/>
    <property type="project" value="InterPro"/>
</dbReference>
<evidence type="ECO:0000256" key="6">
    <source>
        <dbReference type="ARBA" id="ARBA00023033"/>
    </source>
</evidence>
<comment type="similarity">
    <text evidence="2">Belongs to the cytochrome P450 family.</text>
</comment>
<dbReference type="InterPro" id="IPR050529">
    <property type="entry name" value="CYP450_sterol_14alpha_dmase"/>
</dbReference>
<dbReference type="PANTHER" id="PTHR24304:SF2">
    <property type="entry name" value="24-HYDROXYCHOLESTEROL 7-ALPHA-HYDROXYLASE"/>
    <property type="match status" value="1"/>
</dbReference>